<reference evidence="7 8" key="1">
    <citation type="submission" date="2019-02" db="EMBL/GenBank/DDBJ databases">
        <title>Deep-cultivation of Planctomycetes and their phenomic and genomic characterization uncovers novel biology.</title>
        <authorList>
            <person name="Wiegand S."/>
            <person name="Jogler M."/>
            <person name="Boedeker C."/>
            <person name="Pinto D."/>
            <person name="Vollmers J."/>
            <person name="Rivas-Marin E."/>
            <person name="Kohn T."/>
            <person name="Peeters S.H."/>
            <person name="Heuer A."/>
            <person name="Rast P."/>
            <person name="Oberbeckmann S."/>
            <person name="Bunk B."/>
            <person name="Jeske O."/>
            <person name="Meyerdierks A."/>
            <person name="Storesund J.E."/>
            <person name="Kallscheuer N."/>
            <person name="Luecker S."/>
            <person name="Lage O.M."/>
            <person name="Pohl T."/>
            <person name="Merkel B.J."/>
            <person name="Hornburger P."/>
            <person name="Mueller R.-W."/>
            <person name="Bruemmer F."/>
            <person name="Labrenz M."/>
            <person name="Spormann A.M."/>
            <person name="Op den Camp H."/>
            <person name="Overmann J."/>
            <person name="Amann R."/>
            <person name="Jetten M.S.M."/>
            <person name="Mascher T."/>
            <person name="Medema M.H."/>
            <person name="Devos D.P."/>
            <person name="Kaster A.-K."/>
            <person name="Ovreas L."/>
            <person name="Rohde M."/>
            <person name="Galperin M.Y."/>
            <person name="Jogler C."/>
        </authorList>
    </citation>
    <scope>NUCLEOTIDE SEQUENCE [LARGE SCALE GENOMIC DNA]</scope>
    <source>
        <strain evidence="7 8">ElP</strain>
    </source>
</reference>
<dbReference type="PROSITE" id="PS50977">
    <property type="entry name" value="HTH_TETR_2"/>
    <property type="match status" value="1"/>
</dbReference>
<feature type="DNA-binding region" description="H-T-H motif" evidence="4">
    <location>
        <begin position="38"/>
        <end position="57"/>
    </location>
</feature>
<dbReference type="PRINTS" id="PR00455">
    <property type="entry name" value="HTHTETR"/>
</dbReference>
<dbReference type="GO" id="GO:0000976">
    <property type="term" value="F:transcription cis-regulatory region binding"/>
    <property type="evidence" value="ECO:0007669"/>
    <property type="project" value="TreeGrafter"/>
</dbReference>
<evidence type="ECO:0000256" key="2">
    <source>
        <dbReference type="ARBA" id="ARBA00023125"/>
    </source>
</evidence>
<evidence type="ECO:0000259" key="6">
    <source>
        <dbReference type="PROSITE" id="PS50977"/>
    </source>
</evidence>
<proteinExistence type="predicted"/>
<evidence type="ECO:0000256" key="1">
    <source>
        <dbReference type="ARBA" id="ARBA00023015"/>
    </source>
</evidence>
<dbReference type="InterPro" id="IPR001647">
    <property type="entry name" value="HTH_TetR"/>
</dbReference>
<dbReference type="SUPFAM" id="SSF46689">
    <property type="entry name" value="Homeodomain-like"/>
    <property type="match status" value="1"/>
</dbReference>
<dbReference type="PANTHER" id="PTHR30055">
    <property type="entry name" value="HTH-TYPE TRANSCRIPTIONAL REGULATOR RUTR"/>
    <property type="match status" value="1"/>
</dbReference>
<dbReference type="InterPro" id="IPR036271">
    <property type="entry name" value="Tet_transcr_reg_TetR-rel_C_sf"/>
</dbReference>
<evidence type="ECO:0000313" key="7">
    <source>
        <dbReference type="EMBL" id="QDV32221.1"/>
    </source>
</evidence>
<dbReference type="Pfam" id="PF00440">
    <property type="entry name" value="TetR_N"/>
    <property type="match status" value="1"/>
</dbReference>
<dbReference type="EMBL" id="CP036426">
    <property type="protein sequence ID" value="QDV32221.1"/>
    <property type="molecule type" value="Genomic_DNA"/>
</dbReference>
<sequence length="220" mass="23423">MTGRGDGQDSPEQGHATARHIERVASGLFADRGFAATPVRAIAEAAGVTCPTLYYHFKSKEGLAQELLTRPSSEVVAALRRLLSDAALDPLGRVVRMVDAMLDFSRAAPERARFLYAVMFGPADECLAAEAEAFVREINALLDEATGRLEGAGILAPGRAPDLTKALRGLVVIHTMDFLYRDGTLPPDLADRIVRDQLLGLAGPEARPGPSGRPPDALPG</sequence>
<keyword evidence="2 4" id="KW-0238">DNA-binding</keyword>
<dbReference type="SUPFAM" id="SSF48498">
    <property type="entry name" value="Tetracyclin repressor-like, C-terminal domain"/>
    <property type="match status" value="1"/>
</dbReference>
<dbReference type="RefSeq" id="WP_145266136.1">
    <property type="nucleotide sequence ID" value="NZ_CP036426.1"/>
</dbReference>
<feature type="compositionally biased region" description="Pro residues" evidence="5">
    <location>
        <begin position="211"/>
        <end position="220"/>
    </location>
</feature>
<dbReference type="PANTHER" id="PTHR30055:SF234">
    <property type="entry name" value="HTH-TYPE TRANSCRIPTIONAL REGULATOR BETI"/>
    <property type="match status" value="1"/>
</dbReference>
<dbReference type="Gene3D" id="1.10.357.10">
    <property type="entry name" value="Tetracycline Repressor, domain 2"/>
    <property type="match status" value="1"/>
</dbReference>
<dbReference type="InterPro" id="IPR009057">
    <property type="entry name" value="Homeodomain-like_sf"/>
</dbReference>
<dbReference type="GO" id="GO:0003700">
    <property type="term" value="F:DNA-binding transcription factor activity"/>
    <property type="evidence" value="ECO:0007669"/>
    <property type="project" value="TreeGrafter"/>
</dbReference>
<dbReference type="AlphaFoldDB" id="A0A518GUG6"/>
<evidence type="ECO:0000256" key="3">
    <source>
        <dbReference type="ARBA" id="ARBA00023163"/>
    </source>
</evidence>
<feature type="domain" description="HTH tetR-type" evidence="6">
    <location>
        <begin position="15"/>
        <end position="75"/>
    </location>
</feature>
<dbReference type="InterPro" id="IPR050109">
    <property type="entry name" value="HTH-type_TetR-like_transc_reg"/>
</dbReference>
<keyword evidence="1" id="KW-0805">Transcription regulation</keyword>
<keyword evidence="8" id="KW-1185">Reference proteome</keyword>
<name>A0A518GUG6_9BACT</name>
<accession>A0A518GUG6</accession>
<evidence type="ECO:0000256" key="4">
    <source>
        <dbReference type="PROSITE-ProRule" id="PRU00335"/>
    </source>
</evidence>
<dbReference type="OrthoDB" id="116240at2"/>
<gene>
    <name evidence="7" type="primary">kstR2</name>
    <name evidence="7" type="ORF">ElP_00440</name>
</gene>
<dbReference type="KEGG" id="tpla:ElP_00440"/>
<dbReference type="Proteomes" id="UP000317835">
    <property type="component" value="Chromosome"/>
</dbReference>
<evidence type="ECO:0000256" key="5">
    <source>
        <dbReference type="SAM" id="MobiDB-lite"/>
    </source>
</evidence>
<keyword evidence="3" id="KW-0804">Transcription</keyword>
<feature type="region of interest" description="Disordered" evidence="5">
    <location>
        <begin position="201"/>
        <end position="220"/>
    </location>
</feature>
<organism evidence="7 8">
    <name type="scientific">Tautonia plasticadhaerens</name>
    <dbReference type="NCBI Taxonomy" id="2527974"/>
    <lineage>
        <taxon>Bacteria</taxon>
        <taxon>Pseudomonadati</taxon>
        <taxon>Planctomycetota</taxon>
        <taxon>Planctomycetia</taxon>
        <taxon>Isosphaerales</taxon>
        <taxon>Isosphaeraceae</taxon>
        <taxon>Tautonia</taxon>
    </lineage>
</organism>
<evidence type="ECO:0000313" key="8">
    <source>
        <dbReference type="Proteomes" id="UP000317835"/>
    </source>
</evidence>
<protein>
    <submittedName>
        <fullName evidence="7">HTH-type transcriptional repressor KstR2</fullName>
    </submittedName>
</protein>